<feature type="transmembrane region" description="Helical" evidence="1">
    <location>
        <begin position="60"/>
        <end position="77"/>
    </location>
</feature>
<sequence>MPSRIESRTRMVMRTLHWVSVCGWIGGGLAILILLKLAGSPNGHDEALAFQRSIKAIDDLLITPSAGLATLSGLLLCRGKPWGFWGHRWITEKCFVTTVLLVFGALWLAPGLQNFAPSRYWLSGYQDQYLRSWLWGAIAATLQTAVLLLVVALSVLKPEKNRQH</sequence>
<keyword evidence="1" id="KW-1133">Transmembrane helix</keyword>
<gene>
    <name evidence="2" type="ORF">GMLC_00590</name>
</gene>
<evidence type="ECO:0000256" key="1">
    <source>
        <dbReference type="SAM" id="Phobius"/>
    </source>
</evidence>
<feature type="transmembrane region" description="Helical" evidence="1">
    <location>
        <begin position="21"/>
        <end position="40"/>
    </location>
</feature>
<evidence type="ECO:0008006" key="4">
    <source>
        <dbReference type="Google" id="ProtNLM"/>
    </source>
</evidence>
<dbReference type="EMBL" id="BLXZ01000001">
    <property type="protein sequence ID" value="GFO66480.1"/>
    <property type="molecule type" value="Genomic_DNA"/>
</dbReference>
<dbReference type="Proteomes" id="UP000587586">
    <property type="component" value="Unassembled WGS sequence"/>
</dbReference>
<comment type="caution">
    <text evidence="2">The sequence shown here is derived from an EMBL/GenBank/DDBJ whole genome shotgun (WGS) entry which is preliminary data.</text>
</comment>
<keyword evidence="1" id="KW-0472">Membrane</keyword>
<protein>
    <recommendedName>
        <fullName evidence="4">DUF2269 domain-containing protein</fullName>
    </recommendedName>
</protein>
<proteinExistence type="predicted"/>
<feature type="transmembrane region" description="Helical" evidence="1">
    <location>
        <begin position="132"/>
        <end position="156"/>
    </location>
</feature>
<feature type="transmembrane region" description="Helical" evidence="1">
    <location>
        <begin position="89"/>
        <end position="112"/>
    </location>
</feature>
<keyword evidence="1" id="KW-0812">Transmembrane</keyword>
<name>A0A6V8N2B0_9BACT</name>
<dbReference type="AlphaFoldDB" id="A0A6V8N2B0"/>
<accession>A0A6V8N2B0</accession>
<evidence type="ECO:0000313" key="3">
    <source>
        <dbReference type="Proteomes" id="UP000587586"/>
    </source>
</evidence>
<evidence type="ECO:0000313" key="2">
    <source>
        <dbReference type="EMBL" id="GFO66480.1"/>
    </source>
</evidence>
<reference evidence="3" key="1">
    <citation type="submission" date="2020-06" db="EMBL/GenBank/DDBJ databases">
        <title>Draft genomic sequecing of Geomonas sp. Red745.</title>
        <authorList>
            <person name="Itoh H."/>
            <person name="Xu Z.X."/>
            <person name="Ushijima N."/>
            <person name="Masuda Y."/>
            <person name="Shiratori Y."/>
            <person name="Senoo K."/>
        </authorList>
    </citation>
    <scope>NUCLEOTIDE SEQUENCE [LARGE SCALE GENOMIC DNA]</scope>
    <source>
        <strain evidence="3">Red745</strain>
    </source>
</reference>
<dbReference type="RefSeq" id="WP_183359019.1">
    <property type="nucleotide sequence ID" value="NZ_BLXZ01000001.1"/>
</dbReference>
<keyword evidence="3" id="KW-1185">Reference proteome</keyword>
<organism evidence="2 3">
    <name type="scientific">Geomonas limicola</name>
    <dbReference type="NCBI Taxonomy" id="2740186"/>
    <lineage>
        <taxon>Bacteria</taxon>
        <taxon>Pseudomonadati</taxon>
        <taxon>Thermodesulfobacteriota</taxon>
        <taxon>Desulfuromonadia</taxon>
        <taxon>Geobacterales</taxon>
        <taxon>Geobacteraceae</taxon>
        <taxon>Geomonas</taxon>
    </lineage>
</organism>